<accession>A0A6M4MBY6</accession>
<reference evidence="1 2" key="2">
    <citation type="submission" date="2020-04" db="EMBL/GenBank/DDBJ databases">
        <title>Complete genome sequence of Alteromonas pelagimontana 5.12T.</title>
        <authorList>
            <person name="Sinha R.K."/>
            <person name="Krishnan K.P."/>
            <person name="Kurian J.P."/>
        </authorList>
    </citation>
    <scope>NUCLEOTIDE SEQUENCE [LARGE SCALE GENOMIC DNA]</scope>
    <source>
        <strain evidence="1 2">5.12</strain>
    </source>
</reference>
<dbReference type="EMBL" id="CP052766">
    <property type="protein sequence ID" value="QJR79656.1"/>
    <property type="molecule type" value="Genomic_DNA"/>
</dbReference>
<reference evidence="2" key="1">
    <citation type="submission" date="2014-12" db="EMBL/GenBank/DDBJ databases">
        <title>Complete genome sequence of a multi-drug resistant Klebsiella pneumoniae.</title>
        <authorList>
            <person name="Hua X."/>
            <person name="Chen Q."/>
            <person name="Li X."/>
            <person name="Feng Y."/>
            <person name="Ruan Z."/>
            <person name="Yu Y."/>
        </authorList>
    </citation>
    <scope>NUCLEOTIDE SEQUENCE [LARGE SCALE GENOMIC DNA]</scope>
    <source>
        <strain evidence="2">5.12</strain>
    </source>
</reference>
<proteinExistence type="predicted"/>
<gene>
    <name evidence="1" type="ORF">CA267_002000</name>
</gene>
<evidence type="ECO:0000313" key="1">
    <source>
        <dbReference type="EMBL" id="QJR79656.1"/>
    </source>
</evidence>
<dbReference type="KEGG" id="apel:CA267_002000"/>
<dbReference type="AlphaFoldDB" id="A0A6M4MBY6"/>
<dbReference type="RefSeq" id="WP_075609023.1">
    <property type="nucleotide sequence ID" value="NZ_CP052766.1"/>
</dbReference>
<organism evidence="1 2">
    <name type="scientific">Alteromonas pelagimontana</name>
    <dbReference type="NCBI Taxonomy" id="1858656"/>
    <lineage>
        <taxon>Bacteria</taxon>
        <taxon>Pseudomonadati</taxon>
        <taxon>Pseudomonadota</taxon>
        <taxon>Gammaproteobacteria</taxon>
        <taxon>Alteromonadales</taxon>
        <taxon>Alteromonadaceae</taxon>
        <taxon>Alteromonas/Salinimonas group</taxon>
        <taxon>Alteromonas</taxon>
    </lineage>
</organism>
<dbReference type="Proteomes" id="UP000219285">
    <property type="component" value="Chromosome"/>
</dbReference>
<keyword evidence="2" id="KW-1185">Reference proteome</keyword>
<evidence type="ECO:0000313" key="2">
    <source>
        <dbReference type="Proteomes" id="UP000219285"/>
    </source>
</evidence>
<protein>
    <submittedName>
        <fullName evidence="1">Uncharacterized protein</fullName>
    </submittedName>
</protein>
<sequence length="90" mass="10461">MFEFTRPPVVQAQIDKLPEEWPEHLLRYIERLEEDKRLLDYLASTEQSNAHVMLPTKCVEANPESMRNAILCAMSLSCVRGDQMKDSHND</sequence>
<name>A0A6M4MBY6_9ALTE</name>